<organism evidence="1 2">
    <name type="scientific">Venturia nashicola</name>
    <dbReference type="NCBI Taxonomy" id="86259"/>
    <lineage>
        <taxon>Eukaryota</taxon>
        <taxon>Fungi</taxon>
        <taxon>Dikarya</taxon>
        <taxon>Ascomycota</taxon>
        <taxon>Pezizomycotina</taxon>
        <taxon>Dothideomycetes</taxon>
        <taxon>Pleosporomycetidae</taxon>
        <taxon>Venturiales</taxon>
        <taxon>Venturiaceae</taxon>
        <taxon>Venturia</taxon>
    </lineage>
</organism>
<gene>
    <name evidence="1" type="ORF">E6O75_ATG01167</name>
</gene>
<protein>
    <recommendedName>
        <fullName evidence="3">F-box domain-containing protein</fullName>
    </recommendedName>
</protein>
<proteinExistence type="predicted"/>
<keyword evidence="2" id="KW-1185">Reference proteome</keyword>
<evidence type="ECO:0008006" key="3">
    <source>
        <dbReference type="Google" id="ProtNLM"/>
    </source>
</evidence>
<sequence>MDSIFSTPKGTEEEVTTGGIGFLDLPGELRNQIYSLLFAPATPELRLFPSVECLNSLVFLYTCRQIHWEARHLAHAHALCYTATNRWHRHDLVQMAQTYNRLPPMLQAFISSLELQTQWRLPHKDAKPGNWRFFDCFVDCTGWIWDCVELFSGVKALKIVHTWQVDMDGLSRLKHCLENDIYLPVGPRASDTEPKNWRLETKNAGSGNKITKLFLIGMNERHGRRVEIECVASQARVGS</sequence>
<evidence type="ECO:0000313" key="2">
    <source>
        <dbReference type="Proteomes" id="UP000298493"/>
    </source>
</evidence>
<accession>A0A4Z1PG71</accession>
<dbReference type="Proteomes" id="UP000298493">
    <property type="component" value="Unassembled WGS sequence"/>
</dbReference>
<evidence type="ECO:0000313" key="1">
    <source>
        <dbReference type="EMBL" id="TID26674.1"/>
    </source>
</evidence>
<comment type="caution">
    <text evidence="1">The sequence shown here is derived from an EMBL/GenBank/DDBJ whole genome shotgun (WGS) entry which is preliminary data.</text>
</comment>
<dbReference type="AlphaFoldDB" id="A0A4Z1PG71"/>
<name>A0A4Z1PG71_9PEZI</name>
<dbReference type="EMBL" id="SNSC02000002">
    <property type="protein sequence ID" value="TID26674.1"/>
    <property type="molecule type" value="Genomic_DNA"/>
</dbReference>
<reference evidence="1 2" key="1">
    <citation type="submission" date="2019-04" db="EMBL/GenBank/DDBJ databases">
        <title>High contiguity whole genome sequence and gene annotation resource for two Venturia nashicola isolates.</title>
        <authorList>
            <person name="Prokchorchik M."/>
            <person name="Won K."/>
            <person name="Lee Y."/>
            <person name="Choi E.D."/>
            <person name="Segonzac C."/>
            <person name="Sohn K.H."/>
        </authorList>
    </citation>
    <scope>NUCLEOTIDE SEQUENCE [LARGE SCALE GENOMIC DNA]</scope>
    <source>
        <strain evidence="1 2">PRI2</strain>
    </source>
</reference>